<comment type="caution">
    <text evidence="2">The sequence shown here is derived from an EMBL/GenBank/DDBJ whole genome shotgun (WGS) entry which is preliminary data.</text>
</comment>
<reference evidence="2" key="1">
    <citation type="submission" date="2022-11" db="EMBL/GenBank/DDBJ databases">
        <authorList>
            <person name="Petersen C."/>
        </authorList>
    </citation>
    <scope>NUCLEOTIDE SEQUENCE</scope>
    <source>
        <strain evidence="2">IBT 22155</strain>
    </source>
</reference>
<proteinExistence type="predicted"/>
<dbReference type="AlphaFoldDB" id="A0A9W9GVT8"/>
<dbReference type="RefSeq" id="XP_056521369.1">
    <property type="nucleotide sequence ID" value="XM_056667773.1"/>
</dbReference>
<organism evidence="2 3">
    <name type="scientific">Penicillium bovifimosum</name>
    <dbReference type="NCBI Taxonomy" id="126998"/>
    <lineage>
        <taxon>Eukaryota</taxon>
        <taxon>Fungi</taxon>
        <taxon>Dikarya</taxon>
        <taxon>Ascomycota</taxon>
        <taxon>Pezizomycotina</taxon>
        <taxon>Eurotiomycetes</taxon>
        <taxon>Eurotiomycetidae</taxon>
        <taxon>Eurotiales</taxon>
        <taxon>Aspergillaceae</taxon>
        <taxon>Penicillium</taxon>
    </lineage>
</organism>
<dbReference type="EMBL" id="JAPQKL010000005">
    <property type="protein sequence ID" value="KAJ5130990.1"/>
    <property type="molecule type" value="Genomic_DNA"/>
</dbReference>
<name>A0A9W9GVT8_9EURO</name>
<accession>A0A9W9GVT8</accession>
<keyword evidence="3" id="KW-1185">Reference proteome</keyword>
<protein>
    <submittedName>
        <fullName evidence="2">Uncharacterized protein</fullName>
    </submittedName>
</protein>
<evidence type="ECO:0000256" key="1">
    <source>
        <dbReference type="SAM" id="MobiDB-lite"/>
    </source>
</evidence>
<dbReference type="Proteomes" id="UP001149079">
    <property type="component" value="Unassembled WGS sequence"/>
</dbReference>
<dbReference type="OrthoDB" id="5376498at2759"/>
<sequence>MPPKQQQSDSRALTLLFKKHKTTVFLMLQPHVSLETTKEKLLEALRARGLNDINGDPLPDDSFDIEFGELVDKSDYEKGWKLIQTDTPDLVIEGAPKKNKGKSTNESITLLEAGLENGHSIAFRFRKPGEGEDPGWDVIMPSYEDE</sequence>
<evidence type="ECO:0000313" key="3">
    <source>
        <dbReference type="Proteomes" id="UP001149079"/>
    </source>
</evidence>
<dbReference type="GeneID" id="81406943"/>
<reference evidence="2" key="2">
    <citation type="journal article" date="2023" name="IMA Fungus">
        <title>Comparative genomic study of the Penicillium genus elucidates a diverse pangenome and 15 lateral gene transfer events.</title>
        <authorList>
            <person name="Petersen C."/>
            <person name="Sorensen T."/>
            <person name="Nielsen M.R."/>
            <person name="Sondergaard T.E."/>
            <person name="Sorensen J.L."/>
            <person name="Fitzpatrick D.A."/>
            <person name="Frisvad J.C."/>
            <person name="Nielsen K.L."/>
        </authorList>
    </citation>
    <scope>NUCLEOTIDE SEQUENCE</scope>
    <source>
        <strain evidence="2">IBT 22155</strain>
    </source>
</reference>
<gene>
    <name evidence="2" type="ORF">N7515_007029</name>
</gene>
<evidence type="ECO:0000313" key="2">
    <source>
        <dbReference type="EMBL" id="KAJ5130990.1"/>
    </source>
</evidence>
<feature type="region of interest" description="Disordered" evidence="1">
    <location>
        <begin position="126"/>
        <end position="146"/>
    </location>
</feature>